<accession>A0A140E680</accession>
<gene>
    <name evidence="1" type="ORF">JT25_020855</name>
</gene>
<proteinExistence type="predicted"/>
<dbReference type="AlphaFoldDB" id="A0A140E680"/>
<dbReference type="STRING" id="1538553.JT25_020855"/>
<protein>
    <submittedName>
        <fullName evidence="1">Uncharacterized protein</fullName>
    </submittedName>
</protein>
<organism evidence="1 2">
    <name type="scientific">Methylomonas denitrificans</name>
    <dbReference type="NCBI Taxonomy" id="1538553"/>
    <lineage>
        <taxon>Bacteria</taxon>
        <taxon>Pseudomonadati</taxon>
        <taxon>Pseudomonadota</taxon>
        <taxon>Gammaproteobacteria</taxon>
        <taxon>Methylococcales</taxon>
        <taxon>Methylococcaceae</taxon>
        <taxon>Methylomonas</taxon>
    </lineage>
</organism>
<dbReference type="Proteomes" id="UP000030512">
    <property type="component" value="Chromosome"/>
</dbReference>
<evidence type="ECO:0000313" key="2">
    <source>
        <dbReference type="Proteomes" id="UP000030512"/>
    </source>
</evidence>
<keyword evidence="2" id="KW-1185">Reference proteome</keyword>
<reference evidence="1 2" key="1">
    <citation type="journal article" date="2015" name="Environ. Microbiol.">
        <title>Methane oxidation coupled to nitrate reduction under hypoxia by the Gammaproteobacterium Methylomonas denitrificans, sp. nov. type strain FJG1.</title>
        <authorList>
            <person name="Kits K.D."/>
            <person name="Klotz M.G."/>
            <person name="Stein L.Y."/>
        </authorList>
    </citation>
    <scope>NUCLEOTIDE SEQUENCE [LARGE SCALE GENOMIC DNA]</scope>
    <source>
        <strain evidence="1 2">FJG1</strain>
    </source>
</reference>
<name>A0A140E680_9GAMM</name>
<dbReference type="RefSeq" id="WP_036279568.1">
    <property type="nucleotide sequence ID" value="NZ_CP014476.1"/>
</dbReference>
<dbReference type="KEGG" id="mdn:JT25_020855"/>
<sequence>MKEKIPPQQIQKTSQLLFDRVMAGDDQASQAYIDNIELIYNGYLRYANDFGENAQPIMDALTADIKEMQNYVTDYENIMNNLVGSGVGDDKTDNPDSRADITQCLNDFMQLSISPTIH</sequence>
<dbReference type="EMBL" id="CP014476">
    <property type="protein sequence ID" value="AMK78904.1"/>
    <property type="molecule type" value="Genomic_DNA"/>
</dbReference>
<evidence type="ECO:0000313" key="1">
    <source>
        <dbReference type="EMBL" id="AMK78904.1"/>
    </source>
</evidence>